<proteinExistence type="predicted"/>
<organism evidence="2 3">
    <name type="scientific">Aureococcus anophagefferens</name>
    <name type="common">Harmful bloom alga</name>
    <dbReference type="NCBI Taxonomy" id="44056"/>
    <lineage>
        <taxon>Eukaryota</taxon>
        <taxon>Sar</taxon>
        <taxon>Stramenopiles</taxon>
        <taxon>Ochrophyta</taxon>
        <taxon>Pelagophyceae</taxon>
        <taxon>Pelagomonadales</taxon>
        <taxon>Pelagomonadaceae</taxon>
        <taxon>Aureococcus</taxon>
    </lineage>
</organism>
<feature type="region of interest" description="Disordered" evidence="1">
    <location>
        <begin position="150"/>
        <end position="193"/>
    </location>
</feature>
<reference evidence="2 3" key="1">
    <citation type="submission" date="2024-03" db="EMBL/GenBank/DDBJ databases">
        <title>Aureococcus anophagefferens CCMP1851 and Kratosvirus quantuckense: Draft genome of a second virus-susceptible host strain in the model system.</title>
        <authorList>
            <person name="Chase E."/>
            <person name="Truchon A.R."/>
            <person name="Schepens W."/>
            <person name="Wilhelm S.W."/>
        </authorList>
    </citation>
    <scope>NUCLEOTIDE SEQUENCE [LARGE SCALE GENOMIC DNA]</scope>
    <source>
        <strain evidence="2 3">CCMP1851</strain>
    </source>
</reference>
<comment type="caution">
    <text evidence="2">The sequence shown here is derived from an EMBL/GenBank/DDBJ whole genome shotgun (WGS) entry which is preliminary data.</text>
</comment>
<keyword evidence="3" id="KW-1185">Reference proteome</keyword>
<dbReference type="Proteomes" id="UP001363151">
    <property type="component" value="Unassembled WGS sequence"/>
</dbReference>
<name>A0ABR1FKI7_AURAN</name>
<gene>
    <name evidence="2" type="ORF">SO694_00032387</name>
</gene>
<dbReference type="EMBL" id="JBBJCI010000368">
    <property type="protein sequence ID" value="KAK7232502.1"/>
    <property type="molecule type" value="Genomic_DNA"/>
</dbReference>
<protein>
    <submittedName>
        <fullName evidence="2">Solute carrier family protein</fullName>
    </submittedName>
</protein>
<evidence type="ECO:0000256" key="1">
    <source>
        <dbReference type="SAM" id="MobiDB-lite"/>
    </source>
</evidence>
<accession>A0ABR1FKI7</accession>
<evidence type="ECO:0000313" key="2">
    <source>
        <dbReference type="EMBL" id="KAK7232502.1"/>
    </source>
</evidence>
<evidence type="ECO:0000313" key="3">
    <source>
        <dbReference type="Proteomes" id="UP001363151"/>
    </source>
</evidence>
<sequence>MSHPFAAQADAAFQDGTCFVHVDGGDDGSVAAETLRRLRDQPSRVQVGLWASRGCPSPSGRQSPPKLDAALAARERHSVRLRAAKDRRDDLEAAAAAKRAGAGARATRARDRARRAEAPVAAAAWLRLAALGARCRVAGNEMEADRKLALDPFWSDDDDDSSDAPSRPRGDAPKDAAEPPGQPGAGAAPAGHAPAAAPHLVFTEAATKIKRWWIAERYRRFARELGARASSGSRARCGATSRIHHRYKLAKRAVSADVVAEFLRGAAVSGKYAIRRMQQAVRCFQRVARTGSRAATRAGTG</sequence>
<feature type="compositionally biased region" description="Basic and acidic residues" evidence="1">
    <location>
        <begin position="166"/>
        <end position="177"/>
    </location>
</feature>